<dbReference type="PANTHER" id="PTHR44936:SF10">
    <property type="entry name" value="SENSOR PROTEIN RSTB"/>
    <property type="match status" value="1"/>
</dbReference>
<evidence type="ECO:0000256" key="2">
    <source>
        <dbReference type="ARBA" id="ARBA00012438"/>
    </source>
</evidence>
<dbReference type="GO" id="GO:0005886">
    <property type="term" value="C:plasma membrane"/>
    <property type="evidence" value="ECO:0007669"/>
    <property type="project" value="TreeGrafter"/>
</dbReference>
<dbReference type="Gene3D" id="3.30.565.10">
    <property type="entry name" value="Histidine kinase-like ATPase, C-terminal domain"/>
    <property type="match status" value="1"/>
</dbReference>
<evidence type="ECO:0000256" key="6">
    <source>
        <dbReference type="ARBA" id="ARBA00022840"/>
    </source>
</evidence>
<dbReference type="EC" id="2.7.13.3" evidence="2"/>
<proteinExistence type="predicted"/>
<accession>E3BEE8</accession>
<comment type="caution">
    <text evidence="9">The sequence shown here is derived from an EMBL/GenBank/DDBJ whole genome shotgun (WGS) entry which is preliminary data.</text>
</comment>
<dbReference type="eggNOG" id="COG4191">
    <property type="taxonomic scope" value="Bacteria"/>
</dbReference>
<feature type="transmembrane region" description="Helical" evidence="7">
    <location>
        <begin position="83"/>
        <end position="109"/>
    </location>
</feature>
<evidence type="ECO:0000256" key="1">
    <source>
        <dbReference type="ARBA" id="ARBA00000085"/>
    </source>
</evidence>
<protein>
    <recommendedName>
        <fullName evidence="2">histidine kinase</fullName>
        <ecNumber evidence="2">2.7.13.3</ecNumber>
    </recommendedName>
</protein>
<dbReference type="EMBL" id="AEIU01000002">
    <property type="protein sequence ID" value="EFP98565.1"/>
    <property type="molecule type" value="Genomic_DNA"/>
</dbReference>
<dbReference type="PROSITE" id="PS50109">
    <property type="entry name" value="HIS_KIN"/>
    <property type="match status" value="1"/>
</dbReference>
<dbReference type="Pfam" id="PF02518">
    <property type="entry name" value="HATPase_c"/>
    <property type="match status" value="1"/>
</dbReference>
<dbReference type="SUPFAM" id="SSF55874">
    <property type="entry name" value="ATPase domain of HSP90 chaperone/DNA topoisomerase II/histidine kinase"/>
    <property type="match status" value="1"/>
</dbReference>
<keyword evidence="7" id="KW-1133">Transmembrane helix</keyword>
<keyword evidence="3" id="KW-0808">Transferase</keyword>
<keyword evidence="7" id="KW-0812">Transmembrane</keyword>
<comment type="catalytic activity">
    <reaction evidence="1">
        <text>ATP + protein L-histidine = ADP + protein N-phospho-L-histidine.</text>
        <dbReference type="EC" id="2.7.13.3"/>
    </reaction>
</comment>
<name>E3BEE8_9VIBR</name>
<feature type="domain" description="Histidine kinase" evidence="8">
    <location>
        <begin position="205"/>
        <end position="407"/>
    </location>
</feature>
<keyword evidence="6" id="KW-0067">ATP-binding</keyword>
<keyword evidence="4" id="KW-0547">Nucleotide-binding</keyword>
<dbReference type="InterPro" id="IPR036890">
    <property type="entry name" value="HATPase_C_sf"/>
</dbReference>
<evidence type="ECO:0000256" key="3">
    <source>
        <dbReference type="ARBA" id="ARBA00022679"/>
    </source>
</evidence>
<evidence type="ECO:0000256" key="5">
    <source>
        <dbReference type="ARBA" id="ARBA00022777"/>
    </source>
</evidence>
<organism evidence="9 10">
    <name type="scientific">Vibrio caribbeanicus ATCC BAA-2122</name>
    <dbReference type="NCBI Taxonomy" id="796620"/>
    <lineage>
        <taxon>Bacteria</taxon>
        <taxon>Pseudomonadati</taxon>
        <taxon>Pseudomonadota</taxon>
        <taxon>Gammaproteobacteria</taxon>
        <taxon>Vibrionales</taxon>
        <taxon>Vibrionaceae</taxon>
        <taxon>Vibrio</taxon>
    </lineage>
</organism>
<evidence type="ECO:0000256" key="7">
    <source>
        <dbReference type="SAM" id="Phobius"/>
    </source>
</evidence>
<evidence type="ECO:0000313" key="10">
    <source>
        <dbReference type="Proteomes" id="UP000002943"/>
    </source>
</evidence>
<dbReference type="OrthoDB" id="9785252at2"/>
<keyword evidence="10" id="KW-1185">Reference proteome</keyword>
<dbReference type="RefSeq" id="WP_009599237.1">
    <property type="nucleotide sequence ID" value="NZ_AEIU01000002.1"/>
</dbReference>
<reference evidence="9 10" key="1">
    <citation type="journal article" date="2012" name="Int. J. Syst. Evol. Microbiol.">
        <title>Vibrio caribbeanicus sp. nov., isolated from the marine sponge Scleritoderma cyanea.</title>
        <authorList>
            <person name="Hoffmann M."/>
            <person name="Monday S.R."/>
            <person name="Allard M.W."/>
            <person name="Strain E.A."/>
            <person name="Whittaker P."/>
            <person name="Naum M."/>
            <person name="McCarthy P.J."/>
            <person name="Lopez J.V."/>
            <person name="Fischer M."/>
            <person name="Brown E.W."/>
        </authorList>
    </citation>
    <scope>NUCLEOTIDE SEQUENCE [LARGE SCALE GENOMIC DNA]</scope>
    <source>
        <strain evidence="9 10">ATCC BAA-2122</strain>
    </source>
</reference>
<dbReference type="GO" id="GO:0005524">
    <property type="term" value="F:ATP binding"/>
    <property type="evidence" value="ECO:0007669"/>
    <property type="project" value="UniProtKB-KW"/>
</dbReference>
<dbReference type="AlphaFoldDB" id="E3BEE8"/>
<evidence type="ECO:0000313" key="9">
    <source>
        <dbReference type="EMBL" id="EFP98565.1"/>
    </source>
</evidence>
<dbReference type="Proteomes" id="UP000002943">
    <property type="component" value="Unassembled WGS sequence"/>
</dbReference>
<gene>
    <name evidence="9" type="ORF">VIBC2010_08458</name>
</gene>
<keyword evidence="7" id="KW-0472">Membrane</keyword>
<dbReference type="InterPro" id="IPR005467">
    <property type="entry name" value="His_kinase_dom"/>
</dbReference>
<dbReference type="InterPro" id="IPR003594">
    <property type="entry name" value="HATPase_dom"/>
</dbReference>
<dbReference type="InterPro" id="IPR050980">
    <property type="entry name" value="2C_sensor_his_kinase"/>
</dbReference>
<keyword evidence="5 9" id="KW-0418">Kinase</keyword>
<sequence length="415" mass="46670">MNSLEQWLFKQCGEKLTPLFVLLLCRSAWLGVIWLFFLADLAPISISILVVTTFLHLLSIKQFGGLKTPLSRVMVGQISLDLIAMTLLLVFNGGATNAFVTALLLPVVFACISLKFWFCVSFTLIAMAAYSMLMWNMSNDIGHDTHMAHHYMAMWVNFILSVSIISVVVGSMARMVAKREKRISQQRERQLREEQILAISIASAQVTHDIATPLATVQLLYEELKDQYPEDPLIRTGESALRDCATQLNQFRRQIDVIRNGTPNWLSVKEVLDTFSDAALLYFPQQKLQLPANVPTGKIWSDDMLLPALVNLLQNAVAANQEASQNQLELHCYERENQCIIELKDFGFGLSQKQLQDLGYEPVKSHRGLGISVFLSNVTLSRLGGTLELENHHAGGCLARVYLNYKRMTDEAVNH</sequence>
<dbReference type="GO" id="GO:0000155">
    <property type="term" value="F:phosphorelay sensor kinase activity"/>
    <property type="evidence" value="ECO:0007669"/>
    <property type="project" value="TreeGrafter"/>
</dbReference>
<evidence type="ECO:0000259" key="8">
    <source>
        <dbReference type="PROSITE" id="PS50109"/>
    </source>
</evidence>
<feature type="transmembrane region" description="Helical" evidence="7">
    <location>
        <begin position="155"/>
        <end position="177"/>
    </location>
</feature>
<feature type="transmembrane region" description="Helical" evidence="7">
    <location>
        <begin position="116"/>
        <end position="135"/>
    </location>
</feature>
<evidence type="ECO:0000256" key="4">
    <source>
        <dbReference type="ARBA" id="ARBA00022741"/>
    </source>
</evidence>
<dbReference type="STRING" id="796620.VIBC2010_08458"/>
<dbReference type="PANTHER" id="PTHR44936">
    <property type="entry name" value="SENSOR PROTEIN CREC"/>
    <property type="match status" value="1"/>
</dbReference>